<evidence type="ECO:0000256" key="1">
    <source>
        <dbReference type="SAM" id="SignalP"/>
    </source>
</evidence>
<evidence type="ECO:0000313" key="3">
    <source>
        <dbReference type="Proteomes" id="UP000254939"/>
    </source>
</evidence>
<proteinExistence type="predicted"/>
<evidence type="ECO:0000313" key="2">
    <source>
        <dbReference type="EMBL" id="RDJ07036.1"/>
    </source>
</evidence>
<feature type="chain" id="PRO_5016689568" description="General secretion pathway protein GspC" evidence="1">
    <location>
        <begin position="25"/>
        <end position="149"/>
    </location>
</feature>
<sequence length="149" mass="15689">MNGRPGFGIVAGVALLAMAGAALPQSEPSAPAPWLSGVSLEKLEATRLHPLFSPSRQPPVPDEPGVVAAPVVASVSEASTSAPEVKLVGIISIGGNHQALLQDPASGQIHRLKSGDRLQNWVVSIVDNRTVKLEQDGRRQDYRMFAPSQ</sequence>
<dbReference type="Proteomes" id="UP000254939">
    <property type="component" value="Unassembled WGS sequence"/>
</dbReference>
<dbReference type="EMBL" id="NAAC01000024">
    <property type="protein sequence ID" value="RDJ07036.1"/>
    <property type="molecule type" value="Genomic_DNA"/>
</dbReference>
<comment type="caution">
    <text evidence="2">The sequence shown here is derived from an EMBL/GenBank/DDBJ whole genome shotgun (WGS) entry which is preliminary data.</text>
</comment>
<protein>
    <recommendedName>
        <fullName evidence="4">General secretion pathway protein GspC</fullName>
    </recommendedName>
</protein>
<organism evidence="2 3">
    <name type="scientific">Rhizobium grahamii</name>
    <dbReference type="NCBI Taxonomy" id="1120045"/>
    <lineage>
        <taxon>Bacteria</taxon>
        <taxon>Pseudomonadati</taxon>
        <taxon>Pseudomonadota</taxon>
        <taxon>Alphaproteobacteria</taxon>
        <taxon>Hyphomicrobiales</taxon>
        <taxon>Rhizobiaceae</taxon>
        <taxon>Rhizobium/Agrobacterium group</taxon>
        <taxon>Rhizobium</taxon>
    </lineage>
</organism>
<dbReference type="AlphaFoldDB" id="A0A370KLA9"/>
<gene>
    <name evidence="2" type="ORF">B5K06_21910</name>
</gene>
<name>A0A370KLA9_9HYPH</name>
<feature type="signal peptide" evidence="1">
    <location>
        <begin position="1"/>
        <end position="24"/>
    </location>
</feature>
<keyword evidence="1" id="KW-0732">Signal</keyword>
<accession>A0A370KLA9</accession>
<evidence type="ECO:0008006" key="4">
    <source>
        <dbReference type="Google" id="ProtNLM"/>
    </source>
</evidence>
<dbReference type="OrthoDB" id="8403866at2"/>
<reference evidence="2 3" key="1">
    <citation type="submission" date="2017-03" db="EMBL/GenBank/DDBJ databases">
        <title>Genome analysis of Rhizobial strains effectives or ineffectives for nitrogen fixation isolated from bean seeds.</title>
        <authorList>
            <person name="Peralta H."/>
            <person name="Aguilar-Vera A."/>
            <person name="Mora Y."/>
            <person name="Vargas-Lagunas C."/>
            <person name="Girard L."/>
            <person name="Mora J."/>
        </authorList>
    </citation>
    <scope>NUCLEOTIDE SEQUENCE [LARGE SCALE GENOMIC DNA]</scope>
    <source>
        <strain evidence="2 3">CCGM3</strain>
    </source>
</reference>
<dbReference type="RefSeq" id="WP_114714703.1">
    <property type="nucleotide sequence ID" value="NZ_KZ857264.1"/>
</dbReference>